<reference evidence="3" key="1">
    <citation type="journal article" date="2019" name="Int. J. Syst. Evol. Microbiol.">
        <title>The Global Catalogue of Microorganisms (GCM) 10K type strain sequencing project: providing services to taxonomists for standard genome sequencing and annotation.</title>
        <authorList>
            <consortium name="The Broad Institute Genomics Platform"/>
            <consortium name="The Broad Institute Genome Sequencing Center for Infectious Disease"/>
            <person name="Wu L."/>
            <person name="Ma J."/>
        </authorList>
    </citation>
    <scope>NUCLEOTIDE SEQUENCE [LARGE SCALE GENOMIC DNA]</scope>
    <source>
        <strain evidence="3">JCM 31037</strain>
    </source>
</reference>
<dbReference type="RefSeq" id="WP_377572052.1">
    <property type="nucleotide sequence ID" value="NZ_JBHTMP010000025.1"/>
</dbReference>
<dbReference type="EMBL" id="JBHTMP010000025">
    <property type="protein sequence ID" value="MFD1322898.1"/>
    <property type="molecule type" value="Genomic_DNA"/>
</dbReference>
<comment type="caution">
    <text evidence="2">The sequence shown here is derived from an EMBL/GenBank/DDBJ whole genome shotgun (WGS) entry which is preliminary data.</text>
</comment>
<feature type="region of interest" description="Disordered" evidence="1">
    <location>
        <begin position="1"/>
        <end position="84"/>
    </location>
</feature>
<dbReference type="Proteomes" id="UP001597260">
    <property type="component" value="Unassembled WGS sequence"/>
</dbReference>
<sequence>MAAKRKSRTTPGNTGAGSSISASRLELPEVKLPVPVDLPGSGGEPTAQRSVPKAGPPLRGRGGFPGSVRGPNAGRNRQYAFRRS</sequence>
<protein>
    <submittedName>
        <fullName evidence="2">Uncharacterized protein</fullName>
    </submittedName>
</protein>
<proteinExistence type="predicted"/>
<organism evidence="2 3">
    <name type="scientific">Micromonospora sonneratiae</name>
    <dbReference type="NCBI Taxonomy" id="1184706"/>
    <lineage>
        <taxon>Bacteria</taxon>
        <taxon>Bacillati</taxon>
        <taxon>Actinomycetota</taxon>
        <taxon>Actinomycetes</taxon>
        <taxon>Micromonosporales</taxon>
        <taxon>Micromonosporaceae</taxon>
        <taxon>Micromonospora</taxon>
    </lineage>
</organism>
<gene>
    <name evidence="2" type="ORF">ACFQ4H_17540</name>
</gene>
<feature type="compositionally biased region" description="Polar residues" evidence="1">
    <location>
        <begin position="9"/>
        <end position="22"/>
    </location>
</feature>
<evidence type="ECO:0000313" key="3">
    <source>
        <dbReference type="Proteomes" id="UP001597260"/>
    </source>
</evidence>
<evidence type="ECO:0000313" key="2">
    <source>
        <dbReference type="EMBL" id="MFD1322898.1"/>
    </source>
</evidence>
<evidence type="ECO:0000256" key="1">
    <source>
        <dbReference type="SAM" id="MobiDB-lite"/>
    </source>
</evidence>
<keyword evidence="3" id="KW-1185">Reference proteome</keyword>
<accession>A0ABW3YIJ1</accession>
<name>A0ABW3YIJ1_9ACTN</name>